<dbReference type="InterPro" id="IPR021196">
    <property type="entry name" value="PdxT/SNO_CS"/>
</dbReference>
<keyword evidence="2 10" id="KW-0378">Hydrolase</keyword>
<keyword evidence="3 10" id="KW-0663">Pyridoxal phosphate</keyword>
<dbReference type="EC" id="3.5.1.2" evidence="10"/>
<dbReference type="PANTHER" id="PTHR31559:SF0">
    <property type="entry name" value="PYRIDOXAL 5'-PHOSPHATE SYNTHASE SUBUNIT SNO1-RELATED"/>
    <property type="match status" value="1"/>
</dbReference>
<dbReference type="GO" id="GO:0005829">
    <property type="term" value="C:cytosol"/>
    <property type="evidence" value="ECO:0007669"/>
    <property type="project" value="TreeGrafter"/>
</dbReference>
<sequence>MVRIGVLGLQGDYLEHHQVLRRLGVETVDVRLPSHLEGVDGLIIPGGESTTIGALAERYGLMEPLRRMAEAGMPIWGTCAGMIFLARDVGRPQPTLGLMDVRVRRNAFGRQIDSFEIDLEIPALARVGDPRPFHAVFIRAPLIEAVGPDVEVLARLEDGTIVAAQQGHLLATAFHPELTDDTRFHRYFLEIVRQASRR</sequence>
<feature type="active site" description="Nucleophile" evidence="10 11">
    <location>
        <position position="79"/>
    </location>
</feature>
<dbReference type="GO" id="GO:0036381">
    <property type="term" value="F:pyridoxal 5'-phosphate synthase (glutamine hydrolysing) activity"/>
    <property type="evidence" value="ECO:0007669"/>
    <property type="project" value="UniProtKB-UniRule"/>
</dbReference>
<dbReference type="NCBIfam" id="TIGR03800">
    <property type="entry name" value="PLP_synth_Pdx2"/>
    <property type="match status" value="1"/>
</dbReference>
<organism evidence="13 14">
    <name type="scientific">Candidatus Thermoflexus japonica</name>
    <dbReference type="NCBI Taxonomy" id="2035417"/>
    <lineage>
        <taxon>Bacteria</taxon>
        <taxon>Bacillati</taxon>
        <taxon>Chloroflexota</taxon>
        <taxon>Thermoflexia</taxon>
        <taxon>Thermoflexales</taxon>
        <taxon>Thermoflexaceae</taxon>
        <taxon>Thermoflexus</taxon>
    </lineage>
</organism>
<dbReference type="Pfam" id="PF01174">
    <property type="entry name" value="SNO"/>
    <property type="match status" value="1"/>
</dbReference>
<comment type="catalytic activity">
    <reaction evidence="6 10">
        <text>aldehydo-D-ribose 5-phosphate + D-glyceraldehyde 3-phosphate + L-glutamine = pyridoxal 5'-phosphate + L-glutamate + phosphate + 3 H2O + H(+)</text>
        <dbReference type="Rhea" id="RHEA:31507"/>
        <dbReference type="ChEBI" id="CHEBI:15377"/>
        <dbReference type="ChEBI" id="CHEBI:15378"/>
        <dbReference type="ChEBI" id="CHEBI:29985"/>
        <dbReference type="ChEBI" id="CHEBI:43474"/>
        <dbReference type="ChEBI" id="CHEBI:58273"/>
        <dbReference type="ChEBI" id="CHEBI:58359"/>
        <dbReference type="ChEBI" id="CHEBI:59776"/>
        <dbReference type="ChEBI" id="CHEBI:597326"/>
        <dbReference type="EC" id="4.3.3.6"/>
    </reaction>
</comment>
<dbReference type="GO" id="GO:1903600">
    <property type="term" value="C:glutaminase complex"/>
    <property type="evidence" value="ECO:0007669"/>
    <property type="project" value="TreeGrafter"/>
</dbReference>
<dbReference type="GO" id="GO:0006543">
    <property type="term" value="P:L-glutamine catabolic process"/>
    <property type="evidence" value="ECO:0007669"/>
    <property type="project" value="UniProtKB-UniRule"/>
</dbReference>
<keyword evidence="5 10" id="KW-0456">Lyase</keyword>
<comment type="catalytic activity">
    <reaction evidence="7 10">
        <text>L-glutamine + H2O = L-glutamate + NH4(+)</text>
        <dbReference type="Rhea" id="RHEA:15889"/>
        <dbReference type="ChEBI" id="CHEBI:15377"/>
        <dbReference type="ChEBI" id="CHEBI:28938"/>
        <dbReference type="ChEBI" id="CHEBI:29985"/>
        <dbReference type="ChEBI" id="CHEBI:58359"/>
        <dbReference type="EC" id="3.5.1.2"/>
    </reaction>
</comment>
<name>A0A2H5Y4P0_9CHLR</name>
<dbReference type="GO" id="GO:0008614">
    <property type="term" value="P:pyridoxine metabolic process"/>
    <property type="evidence" value="ECO:0007669"/>
    <property type="project" value="TreeGrafter"/>
</dbReference>
<evidence type="ECO:0000256" key="4">
    <source>
        <dbReference type="ARBA" id="ARBA00022962"/>
    </source>
</evidence>
<feature type="binding site" evidence="10 12">
    <location>
        <position position="105"/>
    </location>
    <ligand>
        <name>L-glutamine</name>
        <dbReference type="ChEBI" id="CHEBI:58359"/>
    </ligand>
</feature>
<comment type="function">
    <text evidence="8 10">Catalyzes the hydrolysis of glutamine to glutamate and ammonia as part of the biosynthesis of pyridoxal 5'-phosphate. The resulting ammonia molecule is channeled to the active site of PdxS.</text>
</comment>
<dbReference type="PROSITE" id="PS51130">
    <property type="entry name" value="PDXT_SNO_2"/>
    <property type="match status" value="1"/>
</dbReference>
<evidence type="ECO:0000313" key="13">
    <source>
        <dbReference type="EMBL" id="GBD08421.1"/>
    </source>
</evidence>
<gene>
    <name evidence="10 13" type="primary">pdxT</name>
    <name evidence="13" type="ORF">HRbin22_00661</name>
</gene>
<keyword evidence="4 10" id="KW-0315">Glutamine amidotransferase</keyword>
<dbReference type="PROSITE" id="PS51273">
    <property type="entry name" value="GATASE_TYPE_1"/>
    <property type="match status" value="1"/>
</dbReference>
<feature type="binding site" evidence="10 12">
    <location>
        <begin position="138"/>
        <end position="139"/>
    </location>
    <ligand>
        <name>L-glutamine</name>
        <dbReference type="ChEBI" id="CHEBI:58359"/>
    </ligand>
</feature>
<comment type="pathway">
    <text evidence="10">Cofactor biosynthesis; pyridoxal 5'-phosphate biosynthesis.</text>
</comment>
<evidence type="ECO:0000256" key="8">
    <source>
        <dbReference type="ARBA" id="ARBA00054599"/>
    </source>
</evidence>
<dbReference type="PIRSF" id="PIRSF005639">
    <property type="entry name" value="Glut_amidoT_SNO"/>
    <property type="match status" value="1"/>
</dbReference>
<evidence type="ECO:0000256" key="12">
    <source>
        <dbReference type="PIRSR" id="PIRSR005639-2"/>
    </source>
</evidence>
<evidence type="ECO:0000313" key="14">
    <source>
        <dbReference type="Proteomes" id="UP000236642"/>
    </source>
</evidence>
<dbReference type="UniPathway" id="UPA00245"/>
<evidence type="ECO:0000256" key="9">
    <source>
        <dbReference type="ARBA" id="ARBA00064749"/>
    </source>
</evidence>
<dbReference type="FunFam" id="3.40.50.880:FF:000010">
    <property type="entry name" value="uncharacterized protein LOC100176842 isoform X2"/>
    <property type="match status" value="1"/>
</dbReference>
<feature type="active site" description="Charge relay system" evidence="10 11">
    <location>
        <position position="177"/>
    </location>
</feature>
<dbReference type="PROSITE" id="PS01236">
    <property type="entry name" value="PDXT_SNO_1"/>
    <property type="match status" value="1"/>
</dbReference>
<dbReference type="Gene3D" id="3.40.50.880">
    <property type="match status" value="1"/>
</dbReference>
<dbReference type="Proteomes" id="UP000236642">
    <property type="component" value="Unassembled WGS sequence"/>
</dbReference>
<dbReference type="EC" id="4.3.3.6" evidence="10"/>
<dbReference type="PANTHER" id="PTHR31559">
    <property type="entry name" value="PYRIDOXAL 5'-PHOSPHATE SYNTHASE SUBUNIT SNO"/>
    <property type="match status" value="1"/>
</dbReference>
<dbReference type="HAMAP" id="MF_01615">
    <property type="entry name" value="PdxT"/>
    <property type="match status" value="1"/>
</dbReference>
<dbReference type="AlphaFoldDB" id="A0A2H5Y4P0"/>
<evidence type="ECO:0000256" key="6">
    <source>
        <dbReference type="ARBA" id="ARBA00047992"/>
    </source>
</evidence>
<evidence type="ECO:0000256" key="11">
    <source>
        <dbReference type="PIRSR" id="PIRSR005639-1"/>
    </source>
</evidence>
<dbReference type="GO" id="GO:0042823">
    <property type="term" value="P:pyridoxal phosphate biosynthetic process"/>
    <property type="evidence" value="ECO:0007669"/>
    <property type="project" value="UniProtKB-UniRule"/>
</dbReference>
<evidence type="ECO:0000256" key="5">
    <source>
        <dbReference type="ARBA" id="ARBA00023239"/>
    </source>
</evidence>
<evidence type="ECO:0000256" key="2">
    <source>
        <dbReference type="ARBA" id="ARBA00022801"/>
    </source>
</evidence>
<dbReference type="PROSITE" id="PS51274">
    <property type="entry name" value="GATASE_COBBQ"/>
    <property type="match status" value="1"/>
</dbReference>
<dbReference type="EMBL" id="BEHY01000009">
    <property type="protein sequence ID" value="GBD08421.1"/>
    <property type="molecule type" value="Genomic_DNA"/>
</dbReference>
<comment type="caution">
    <text evidence="13">The sequence shown here is derived from an EMBL/GenBank/DDBJ whole genome shotgun (WGS) entry which is preliminary data.</text>
</comment>
<dbReference type="GO" id="GO:0004359">
    <property type="term" value="F:glutaminase activity"/>
    <property type="evidence" value="ECO:0007669"/>
    <property type="project" value="UniProtKB-UniRule"/>
</dbReference>
<evidence type="ECO:0000256" key="3">
    <source>
        <dbReference type="ARBA" id="ARBA00022898"/>
    </source>
</evidence>
<dbReference type="CDD" id="cd01749">
    <property type="entry name" value="GATase1_PB"/>
    <property type="match status" value="1"/>
</dbReference>
<feature type="binding site" evidence="10 12">
    <location>
        <begin position="47"/>
        <end position="49"/>
    </location>
    <ligand>
        <name>L-glutamine</name>
        <dbReference type="ChEBI" id="CHEBI:58359"/>
    </ligand>
</feature>
<accession>A0A2H5Y4P0</accession>
<reference evidence="14" key="1">
    <citation type="submission" date="2017-09" db="EMBL/GenBank/DDBJ databases">
        <title>Metaegenomics of thermophilic ammonia-oxidizing enrichment culture.</title>
        <authorList>
            <person name="Kato S."/>
            <person name="Suzuki K."/>
        </authorList>
    </citation>
    <scope>NUCLEOTIDE SEQUENCE [LARGE SCALE GENOMIC DNA]</scope>
</reference>
<feature type="active site" description="Charge relay system" evidence="10 11">
    <location>
        <position position="175"/>
    </location>
</feature>
<evidence type="ECO:0000256" key="1">
    <source>
        <dbReference type="ARBA" id="ARBA00008345"/>
    </source>
</evidence>
<dbReference type="SUPFAM" id="SSF52317">
    <property type="entry name" value="Class I glutamine amidotransferase-like"/>
    <property type="match status" value="1"/>
</dbReference>
<dbReference type="InterPro" id="IPR002161">
    <property type="entry name" value="PdxT/SNO"/>
</dbReference>
<proteinExistence type="inferred from homology"/>
<protein>
    <recommendedName>
        <fullName evidence="10">Pyridoxal 5'-phosphate synthase subunit PdxT</fullName>
        <ecNumber evidence="10">4.3.3.6</ecNumber>
    </recommendedName>
    <alternativeName>
        <fullName evidence="10">Pdx2</fullName>
    </alternativeName>
    <alternativeName>
        <fullName evidence="10">Pyridoxal 5'-phosphate synthase glutaminase subunit</fullName>
        <ecNumber evidence="10">3.5.1.2</ecNumber>
    </alternativeName>
</protein>
<comment type="similarity">
    <text evidence="1 10">Belongs to the glutaminase PdxT/SNO family.</text>
</comment>
<evidence type="ECO:0000256" key="10">
    <source>
        <dbReference type="HAMAP-Rule" id="MF_01615"/>
    </source>
</evidence>
<dbReference type="InterPro" id="IPR029062">
    <property type="entry name" value="Class_I_gatase-like"/>
</dbReference>
<comment type="subunit">
    <text evidence="9 10">In the presence of PdxS, forms a dodecamer of heterodimers. Only shows activity in the heterodimer.</text>
</comment>
<evidence type="ECO:0000256" key="7">
    <source>
        <dbReference type="ARBA" id="ARBA00049534"/>
    </source>
</evidence>